<name>A0A9J2Q7M8_ASCLU</name>
<proteinExistence type="predicted"/>
<reference evidence="3" key="1">
    <citation type="submission" date="2023-03" db="UniProtKB">
        <authorList>
            <consortium name="WormBaseParasite"/>
        </authorList>
    </citation>
    <scope>IDENTIFICATION</scope>
</reference>
<keyword evidence="2" id="KW-1185">Reference proteome</keyword>
<evidence type="ECO:0000313" key="2">
    <source>
        <dbReference type="Proteomes" id="UP000036681"/>
    </source>
</evidence>
<dbReference type="Proteomes" id="UP000036681">
    <property type="component" value="Unplaced"/>
</dbReference>
<accession>A0A9J2Q7M8</accession>
<dbReference type="WBParaSite" id="ALUE_0001755501-mRNA-1">
    <property type="protein sequence ID" value="ALUE_0001755501-mRNA-1"/>
    <property type="gene ID" value="ALUE_0001755501"/>
</dbReference>
<evidence type="ECO:0000256" key="1">
    <source>
        <dbReference type="SAM" id="MobiDB-lite"/>
    </source>
</evidence>
<dbReference type="AlphaFoldDB" id="A0A9J2Q7M8"/>
<feature type="region of interest" description="Disordered" evidence="1">
    <location>
        <begin position="84"/>
        <end position="183"/>
    </location>
</feature>
<sequence>MRIWCGLLANRHILICQEYDALHCPRYRRHLSSGLDSLQNTAGSDIRLNSEQERLSALQLKPSDTSSGVGPALSASLHSISKRLSTGENKLQIRKRTAGNAPTNVDRKSRASAGRNSVDRQKRAHPRRGCEEYELPLLRSHDSSARPQEVYPSRSTTSVSRAAASDALQGVPAERSSLIPSHS</sequence>
<organism evidence="2 3">
    <name type="scientific">Ascaris lumbricoides</name>
    <name type="common">Giant roundworm</name>
    <dbReference type="NCBI Taxonomy" id="6252"/>
    <lineage>
        <taxon>Eukaryota</taxon>
        <taxon>Metazoa</taxon>
        <taxon>Ecdysozoa</taxon>
        <taxon>Nematoda</taxon>
        <taxon>Chromadorea</taxon>
        <taxon>Rhabditida</taxon>
        <taxon>Spirurina</taxon>
        <taxon>Ascaridomorpha</taxon>
        <taxon>Ascaridoidea</taxon>
        <taxon>Ascarididae</taxon>
        <taxon>Ascaris</taxon>
    </lineage>
</organism>
<protein>
    <submittedName>
        <fullName evidence="3">Uncharacterized protein</fullName>
    </submittedName>
</protein>
<feature type="compositionally biased region" description="Low complexity" evidence="1">
    <location>
        <begin position="153"/>
        <end position="167"/>
    </location>
</feature>
<evidence type="ECO:0000313" key="3">
    <source>
        <dbReference type="WBParaSite" id="ALUE_0001755501-mRNA-1"/>
    </source>
</evidence>